<comment type="caution">
    <text evidence="1">The sequence shown here is derived from an EMBL/GenBank/DDBJ whole genome shotgun (WGS) entry which is preliminary data.</text>
</comment>
<dbReference type="EMBL" id="JBHUJB010000005">
    <property type="protein sequence ID" value="MFD2157487.1"/>
    <property type="molecule type" value="Genomic_DNA"/>
</dbReference>
<name>A0ABW4Z6P6_9BACT</name>
<proteinExistence type="predicted"/>
<dbReference type="Proteomes" id="UP001597389">
    <property type="component" value="Unassembled WGS sequence"/>
</dbReference>
<dbReference type="RefSeq" id="WP_377091148.1">
    <property type="nucleotide sequence ID" value="NZ_JBHSJL010000014.1"/>
</dbReference>
<protein>
    <submittedName>
        <fullName evidence="1">Uncharacterized protein</fullName>
    </submittedName>
</protein>
<organism evidence="1 2">
    <name type="scientific">Rubritalea tangerina</name>
    <dbReference type="NCBI Taxonomy" id="430798"/>
    <lineage>
        <taxon>Bacteria</taxon>
        <taxon>Pseudomonadati</taxon>
        <taxon>Verrucomicrobiota</taxon>
        <taxon>Verrucomicrobiia</taxon>
        <taxon>Verrucomicrobiales</taxon>
        <taxon>Rubritaleaceae</taxon>
        <taxon>Rubritalea</taxon>
    </lineage>
</organism>
<evidence type="ECO:0000313" key="2">
    <source>
        <dbReference type="Proteomes" id="UP001597389"/>
    </source>
</evidence>
<accession>A0ABW4Z6P6</accession>
<keyword evidence="2" id="KW-1185">Reference proteome</keyword>
<reference evidence="2" key="1">
    <citation type="journal article" date="2019" name="Int. J. Syst. Evol. Microbiol.">
        <title>The Global Catalogue of Microorganisms (GCM) 10K type strain sequencing project: providing services to taxonomists for standard genome sequencing and annotation.</title>
        <authorList>
            <consortium name="The Broad Institute Genomics Platform"/>
            <consortium name="The Broad Institute Genome Sequencing Center for Infectious Disease"/>
            <person name="Wu L."/>
            <person name="Ma J."/>
        </authorList>
    </citation>
    <scope>NUCLEOTIDE SEQUENCE [LARGE SCALE GENOMIC DNA]</scope>
    <source>
        <strain evidence="2">CCUG 57942</strain>
    </source>
</reference>
<evidence type="ECO:0000313" key="1">
    <source>
        <dbReference type="EMBL" id="MFD2157487.1"/>
    </source>
</evidence>
<gene>
    <name evidence="1" type="ORF">ACFSW8_01085</name>
</gene>
<sequence>MDLAFAWKPERDAQRVLDAWYAEVLGRSGYLRALEERMRVETGTRLFDWLDCLLVPDGEVERLVEVGFELDRYGGWRHPGAVFPRVVTREVLGCRSEWGAQLKVDACVDFAAVHGVHGTIQGKPWAPVRRLVVTEQRDFYLSVVERHGSRAMEVLEVGDQYSVLYQEMLEYVSTRRRNYEDMDQAFAMLEYMLKRLVGGLGQAVAADCFFRAERKYWMGRNRVARMQYERQGGLGLGWANHDHHTYRSSRRSFSSLVGVLEMLGLQCRERFYAGAGAGWGAQVLESGEAGIVVFADVDMSAEEVRGDFSHQGLGEKDGLGTVGMWCALHGESLFQAGMHHLECQFDFEALARGLEEAGVKLMRPFSDLPYLKQQFTQGEWWRVEPERLHALLGKGLSAAEAREFEKNGALGSHLENLERRDGYKGFNQEGINQVIAETDPRIQ</sequence>